<feature type="domain" description="YhcG PDDEXK nuclease" evidence="2">
    <location>
        <begin position="187"/>
        <end position="343"/>
    </location>
</feature>
<dbReference type="InterPro" id="IPR041527">
    <property type="entry name" value="YhcG_N"/>
</dbReference>
<dbReference type="PATRIC" id="fig|52.7.peg.4910"/>
<organism evidence="4 5">
    <name type="scientific">Chondromyces crocatus</name>
    <dbReference type="NCBI Taxonomy" id="52"/>
    <lineage>
        <taxon>Bacteria</taxon>
        <taxon>Pseudomonadati</taxon>
        <taxon>Myxococcota</taxon>
        <taxon>Polyangia</taxon>
        <taxon>Polyangiales</taxon>
        <taxon>Polyangiaceae</taxon>
        <taxon>Chondromyces</taxon>
    </lineage>
</organism>
<name>A0A0K1EHF1_CHOCO</name>
<accession>A0A0K1EHF1</accession>
<evidence type="ECO:0000313" key="5">
    <source>
        <dbReference type="Proteomes" id="UP000067626"/>
    </source>
</evidence>
<keyword evidence="5" id="KW-1185">Reference proteome</keyword>
<feature type="region of interest" description="Disordered" evidence="1">
    <location>
        <begin position="350"/>
        <end position="392"/>
    </location>
</feature>
<dbReference type="Gene3D" id="3.40.1350.10">
    <property type="match status" value="1"/>
</dbReference>
<evidence type="ECO:0000259" key="3">
    <source>
        <dbReference type="Pfam" id="PF17761"/>
    </source>
</evidence>
<dbReference type="PANTHER" id="PTHR30547">
    <property type="entry name" value="UNCHARACTERIZED PROTEIN YHCG-RELATED"/>
    <property type="match status" value="1"/>
</dbReference>
<evidence type="ECO:0008006" key="6">
    <source>
        <dbReference type="Google" id="ProtNLM"/>
    </source>
</evidence>
<evidence type="ECO:0000259" key="2">
    <source>
        <dbReference type="Pfam" id="PF06250"/>
    </source>
</evidence>
<protein>
    <recommendedName>
        <fullName evidence="6">DUF1016 domain-containing protein</fullName>
    </recommendedName>
</protein>
<feature type="compositionally biased region" description="Low complexity" evidence="1">
    <location>
        <begin position="377"/>
        <end position="392"/>
    </location>
</feature>
<dbReference type="PANTHER" id="PTHR30547:SF0">
    <property type="entry name" value="BLR8175 PROTEIN"/>
    <property type="match status" value="1"/>
</dbReference>
<dbReference type="STRING" id="52.CMC5_044540"/>
<dbReference type="Pfam" id="PF06250">
    <property type="entry name" value="YhcG_C"/>
    <property type="match status" value="1"/>
</dbReference>
<dbReference type="InterPro" id="IPR009362">
    <property type="entry name" value="YhcG_C"/>
</dbReference>
<dbReference type="EMBL" id="CP012159">
    <property type="protein sequence ID" value="AKT40301.1"/>
    <property type="molecule type" value="Genomic_DNA"/>
</dbReference>
<dbReference type="GO" id="GO:0003676">
    <property type="term" value="F:nucleic acid binding"/>
    <property type="evidence" value="ECO:0007669"/>
    <property type="project" value="InterPro"/>
</dbReference>
<dbReference type="AlphaFoldDB" id="A0A0K1EHF1"/>
<dbReference type="InterPro" id="IPR053148">
    <property type="entry name" value="PD-DEXK-like_domain"/>
</dbReference>
<reference evidence="4 5" key="1">
    <citation type="submission" date="2015-07" db="EMBL/GenBank/DDBJ databases">
        <title>Genome analysis of myxobacterium Chondromyces crocatus Cm c5 reveals a high potential for natural compound synthesis and the genetic basis for the loss of fruiting body formation.</title>
        <authorList>
            <person name="Zaburannyi N."/>
            <person name="Bunk B."/>
            <person name="Maier J."/>
            <person name="Overmann J."/>
            <person name="Mueller R."/>
        </authorList>
    </citation>
    <scope>NUCLEOTIDE SEQUENCE [LARGE SCALE GENOMIC DNA]</scope>
    <source>
        <strain evidence="4 5">Cm c5</strain>
    </source>
</reference>
<dbReference type="Proteomes" id="UP000067626">
    <property type="component" value="Chromosome"/>
</dbReference>
<evidence type="ECO:0000313" key="4">
    <source>
        <dbReference type="EMBL" id="AKT40301.1"/>
    </source>
</evidence>
<dbReference type="Pfam" id="PF17761">
    <property type="entry name" value="DUF1016_N"/>
    <property type="match status" value="1"/>
</dbReference>
<feature type="compositionally biased region" description="Polar residues" evidence="1">
    <location>
        <begin position="356"/>
        <end position="366"/>
    </location>
</feature>
<feature type="domain" description="YhcG N-terminal" evidence="3">
    <location>
        <begin position="30"/>
        <end position="166"/>
    </location>
</feature>
<dbReference type="OrthoDB" id="9801263at2"/>
<dbReference type="InterPro" id="IPR011856">
    <property type="entry name" value="tRNA_endonuc-like_dom_sf"/>
</dbReference>
<dbReference type="RefSeq" id="WP_063796328.1">
    <property type="nucleotide sequence ID" value="NZ_CP012159.1"/>
</dbReference>
<dbReference type="KEGG" id="ccro:CMC5_044540"/>
<gene>
    <name evidence="4" type="ORF">CMC5_044540</name>
</gene>
<proteinExistence type="predicted"/>
<evidence type="ECO:0000256" key="1">
    <source>
        <dbReference type="SAM" id="MobiDB-lite"/>
    </source>
</evidence>
<sequence>MVSKGLNSEKPKARSFLALPADYAGLLRELKGRIRSTQAKAAVLVNRALIDLYLHIGRRLAEQESKKGWGEKVVEKLASDLRAAFPSIRGFSRSNLFHMRQVYLAWADADESVQQLVGLIPWGHHLLLVARVQKPAIRIWYLQQAVVHGWSRAVLTFQIESRLHKRQGKALSNFEQTLLSPQSELAQQTLKDPYIFDFLSLGPDIQERQLEQALVVHVQRFLLELGVGFAFVGRQVHLAVGEEDFYLDLLFYHLKLRCFVVIELKAVPFKPEFAGKMNFYLSAVDAKLRHADDRPSIGLLLCKSKERLVVEYALRGLAKPIGVAEWETRIVESLPDELKGSLPTVEELVEELESHGPQSNTHTRPASATKLEKDSARSATRSRPASTAKRKG</sequence>